<accession>A0A974BTM3</accession>
<gene>
    <name evidence="1" type="ORF">XELAEV_18046504mg</name>
</gene>
<sequence length="215" mass="24113">MQKMLAKHSPSSCWALILLQGSCPYSSYGENAFLKGAQFNAWAKWMISTSPIKGKGKSTKSPFKGIPPVVSNHFSYRKPHCWKKKTAELTNRNIHNSPLEHVAQESGACAGFSVICSSLDNGSHTCITAINQLSKSILKFDYCKMDSMRIGLALFQSFLDNRCLDNGSHMCNDITVYVLLFCIDIILKKKTESYGILFPLSHQKSHFVLNTFHRL</sequence>
<organism evidence="1 2">
    <name type="scientific">Xenopus laevis</name>
    <name type="common">African clawed frog</name>
    <dbReference type="NCBI Taxonomy" id="8355"/>
    <lineage>
        <taxon>Eukaryota</taxon>
        <taxon>Metazoa</taxon>
        <taxon>Chordata</taxon>
        <taxon>Craniata</taxon>
        <taxon>Vertebrata</taxon>
        <taxon>Euteleostomi</taxon>
        <taxon>Amphibia</taxon>
        <taxon>Batrachia</taxon>
        <taxon>Anura</taxon>
        <taxon>Pipoidea</taxon>
        <taxon>Pipidae</taxon>
        <taxon>Xenopodinae</taxon>
        <taxon>Xenopus</taxon>
        <taxon>Xenopus</taxon>
    </lineage>
</organism>
<dbReference type="AlphaFoldDB" id="A0A974BTM3"/>
<dbReference type="Proteomes" id="UP000694892">
    <property type="component" value="Chromosome 9_10S"/>
</dbReference>
<name>A0A974BTM3_XENLA</name>
<reference evidence="2" key="1">
    <citation type="journal article" date="2016" name="Nature">
        <title>Genome evolution in the allotetraploid frog Xenopus laevis.</title>
        <authorList>
            <person name="Session A.M."/>
            <person name="Uno Y."/>
            <person name="Kwon T."/>
            <person name="Chapman J.A."/>
            <person name="Toyoda A."/>
            <person name="Takahashi S."/>
            <person name="Fukui A."/>
            <person name="Hikosaka A."/>
            <person name="Suzuki A."/>
            <person name="Kondo M."/>
            <person name="van Heeringen S.J."/>
            <person name="Quigley I."/>
            <person name="Heinz S."/>
            <person name="Ogino H."/>
            <person name="Ochi H."/>
            <person name="Hellsten U."/>
            <person name="Lyons J.B."/>
            <person name="Simakov O."/>
            <person name="Putnam N."/>
            <person name="Stites J."/>
            <person name="Kuroki Y."/>
            <person name="Tanaka T."/>
            <person name="Michiue T."/>
            <person name="Watanabe M."/>
            <person name="Bogdanovic O."/>
            <person name="Lister R."/>
            <person name="Georgiou G."/>
            <person name="Paranjpe S.S."/>
            <person name="van Kruijsbergen I."/>
            <person name="Shu S."/>
            <person name="Carlson J."/>
            <person name="Kinoshita T."/>
            <person name="Ohta Y."/>
            <person name="Mawaribuchi S."/>
            <person name="Jenkins J."/>
            <person name="Grimwood J."/>
            <person name="Schmutz J."/>
            <person name="Mitros T."/>
            <person name="Mozaffari S.V."/>
            <person name="Suzuki Y."/>
            <person name="Haramoto Y."/>
            <person name="Yamamoto T.S."/>
            <person name="Takagi C."/>
            <person name="Heald R."/>
            <person name="Miller K."/>
            <person name="Haudenschild C."/>
            <person name="Kitzman J."/>
            <person name="Nakayama T."/>
            <person name="Izutsu Y."/>
            <person name="Robert J."/>
            <person name="Fortriede J."/>
            <person name="Burns K."/>
            <person name="Lotay V."/>
            <person name="Karimi K."/>
            <person name="Yasuoka Y."/>
            <person name="Dichmann D.S."/>
            <person name="Flajnik M.F."/>
            <person name="Houston D.W."/>
            <person name="Shendure J."/>
            <person name="DuPasquier L."/>
            <person name="Vize P.D."/>
            <person name="Zorn A.M."/>
            <person name="Ito M."/>
            <person name="Marcotte E.M."/>
            <person name="Wallingford J.B."/>
            <person name="Ito Y."/>
            <person name="Asashima M."/>
            <person name="Ueno N."/>
            <person name="Matsuda Y."/>
            <person name="Veenstra G.J."/>
            <person name="Fujiyama A."/>
            <person name="Harland R.M."/>
            <person name="Taira M."/>
            <person name="Rokhsar D.S."/>
        </authorList>
    </citation>
    <scope>NUCLEOTIDE SEQUENCE [LARGE SCALE GENOMIC DNA]</scope>
    <source>
        <strain evidence="2">J</strain>
    </source>
</reference>
<proteinExistence type="predicted"/>
<evidence type="ECO:0000313" key="2">
    <source>
        <dbReference type="Proteomes" id="UP000694892"/>
    </source>
</evidence>
<evidence type="ECO:0000313" key="1">
    <source>
        <dbReference type="EMBL" id="OCT60477.1"/>
    </source>
</evidence>
<dbReference type="EMBL" id="CM004483">
    <property type="protein sequence ID" value="OCT60477.1"/>
    <property type="molecule type" value="Genomic_DNA"/>
</dbReference>
<protein>
    <submittedName>
        <fullName evidence="1">Uncharacterized protein</fullName>
    </submittedName>
</protein>